<evidence type="ECO:0000313" key="4">
    <source>
        <dbReference type="Proteomes" id="UP000242474"/>
    </source>
</evidence>
<feature type="region of interest" description="Disordered" evidence="1">
    <location>
        <begin position="59"/>
        <end position="119"/>
    </location>
</feature>
<feature type="compositionally biased region" description="Polar residues" evidence="1">
    <location>
        <begin position="62"/>
        <end position="72"/>
    </location>
</feature>
<feature type="transmembrane region" description="Helical" evidence="2">
    <location>
        <begin position="164"/>
        <end position="185"/>
    </location>
</feature>
<dbReference type="OrthoDB" id="5566887at2759"/>
<feature type="transmembrane region" description="Helical" evidence="2">
    <location>
        <begin position="12"/>
        <end position="29"/>
    </location>
</feature>
<keyword evidence="2" id="KW-1133">Transmembrane helix</keyword>
<evidence type="ECO:0000256" key="1">
    <source>
        <dbReference type="SAM" id="MobiDB-lite"/>
    </source>
</evidence>
<feature type="region of interest" description="Disordered" evidence="1">
    <location>
        <begin position="635"/>
        <end position="655"/>
    </location>
</feature>
<gene>
    <name evidence="3" type="ORF">COEREDRAFT_12281</name>
</gene>
<keyword evidence="4" id="KW-1185">Reference proteome</keyword>
<name>A0A2G5B170_COERN</name>
<sequence>MGLREKADFNLQFLSLVCVLVTLLVLFISRRYTSDWRERRGFRRHLTFTHRRLADAAVNDAIRNSNQTQESTGDLKDTTSRSGVRRHNAKLNGIDAIGDTHGGSRNSVRGGQQQQPRRRQWKRFVAAMPLMPLATAYVAARIGWDIFEVLVFCSIDLARDTTTAATIAAHSLVIAIQEYVVTVWLRLDVQRRTADAAVVVVEGTFGWLFNTGFPAFGRLLIWIRCRVDISIQWWIKHGGPALRDVIEITVLEFLVPASGRVWQMAVTTWNRGLWLITQTGEALRILTSDLIHDLRILYNWFVFVSDWVMDRQRWWFDRQLWHALQMCVVAVNRQCRQCLIVIERILPWCTSAIVTALDCMYTHALRPFTRWAIQMGDNLLLHTLGLCVNMSRYALIASSACIWLYEALTRGVGMLVFQFAPAAQRMATLMQALFEYLQSAMAYVTSIVLWATAICSDLYLQVHYAAVIPTIWFISAAAANIWQYMQGLEPWLQFVWVKVAEIGERIWSYVIVFAHIFGTWLRDLFLIALGTLQRQQQHLWQLTCEHGWNVCADVLASGGTMLSYTVQLLTNSVLWLERRVVLVLWPAISRGTYDAGHAMADVYTQLVATVDAVVAMIGDFVVEFARQNAVHRSHVAPTHASNNDNNHQFSAKKDA</sequence>
<dbReference type="EMBL" id="KZ303579">
    <property type="protein sequence ID" value="PIA12734.1"/>
    <property type="molecule type" value="Genomic_DNA"/>
</dbReference>
<proteinExistence type="predicted"/>
<reference evidence="3 4" key="1">
    <citation type="journal article" date="2015" name="Genome Biol. Evol.">
        <title>Phylogenomic analyses indicate that early fungi evolved digesting cell walls of algal ancestors of land plants.</title>
        <authorList>
            <person name="Chang Y."/>
            <person name="Wang S."/>
            <person name="Sekimoto S."/>
            <person name="Aerts A.L."/>
            <person name="Choi C."/>
            <person name="Clum A."/>
            <person name="LaButti K.M."/>
            <person name="Lindquist E.A."/>
            <person name="Yee Ngan C."/>
            <person name="Ohm R.A."/>
            <person name="Salamov A.A."/>
            <person name="Grigoriev I.V."/>
            <person name="Spatafora J.W."/>
            <person name="Berbee M.L."/>
        </authorList>
    </citation>
    <scope>NUCLEOTIDE SEQUENCE [LARGE SCALE GENOMIC DNA]</scope>
    <source>
        <strain evidence="3 4">NRRL 1564</strain>
    </source>
</reference>
<feature type="compositionally biased region" description="Polar residues" evidence="1">
    <location>
        <begin position="639"/>
        <end position="649"/>
    </location>
</feature>
<dbReference type="Proteomes" id="UP000242474">
    <property type="component" value="Unassembled WGS sequence"/>
</dbReference>
<feature type="transmembrane region" description="Helical" evidence="2">
    <location>
        <begin position="124"/>
        <end position="144"/>
    </location>
</feature>
<evidence type="ECO:0000313" key="3">
    <source>
        <dbReference type="EMBL" id="PIA12734.1"/>
    </source>
</evidence>
<keyword evidence="2" id="KW-0812">Transmembrane</keyword>
<dbReference type="AlphaFoldDB" id="A0A2G5B170"/>
<keyword evidence="2" id="KW-0472">Membrane</keyword>
<protein>
    <submittedName>
        <fullName evidence="3">Uncharacterized protein</fullName>
    </submittedName>
</protein>
<organism evidence="3 4">
    <name type="scientific">Coemansia reversa (strain ATCC 12441 / NRRL 1564)</name>
    <dbReference type="NCBI Taxonomy" id="763665"/>
    <lineage>
        <taxon>Eukaryota</taxon>
        <taxon>Fungi</taxon>
        <taxon>Fungi incertae sedis</taxon>
        <taxon>Zoopagomycota</taxon>
        <taxon>Kickxellomycotina</taxon>
        <taxon>Kickxellomycetes</taxon>
        <taxon>Kickxellales</taxon>
        <taxon>Kickxellaceae</taxon>
        <taxon>Coemansia</taxon>
    </lineage>
</organism>
<feature type="transmembrane region" description="Helical" evidence="2">
    <location>
        <begin position="467"/>
        <end position="486"/>
    </location>
</feature>
<feature type="transmembrane region" description="Helical" evidence="2">
    <location>
        <begin position="506"/>
        <end position="529"/>
    </location>
</feature>
<feature type="transmembrane region" description="Helical" evidence="2">
    <location>
        <begin position="440"/>
        <end position="460"/>
    </location>
</feature>
<evidence type="ECO:0000256" key="2">
    <source>
        <dbReference type="SAM" id="Phobius"/>
    </source>
</evidence>
<accession>A0A2G5B170</accession>